<protein>
    <submittedName>
        <fullName evidence="1">Uncharacterized protein</fullName>
    </submittedName>
</protein>
<name>A0A2N0NI99_9GLOM</name>
<organism evidence="1 2">
    <name type="scientific">Rhizophagus irregularis</name>
    <dbReference type="NCBI Taxonomy" id="588596"/>
    <lineage>
        <taxon>Eukaryota</taxon>
        <taxon>Fungi</taxon>
        <taxon>Fungi incertae sedis</taxon>
        <taxon>Mucoromycota</taxon>
        <taxon>Glomeromycotina</taxon>
        <taxon>Glomeromycetes</taxon>
        <taxon>Glomerales</taxon>
        <taxon>Glomeraceae</taxon>
        <taxon>Rhizophagus</taxon>
    </lineage>
</organism>
<dbReference type="Proteomes" id="UP000232722">
    <property type="component" value="Unassembled WGS sequence"/>
</dbReference>
<evidence type="ECO:0000313" key="2">
    <source>
        <dbReference type="Proteomes" id="UP000232722"/>
    </source>
</evidence>
<dbReference type="VEuPathDB" id="FungiDB:RhiirFUN_002969"/>
<dbReference type="AlphaFoldDB" id="A0A2N0NI99"/>
<comment type="caution">
    <text evidence="1">The sequence shown here is derived from an EMBL/GenBank/DDBJ whole genome shotgun (WGS) entry which is preliminary data.</text>
</comment>
<proteinExistence type="predicted"/>
<reference evidence="1 2" key="2">
    <citation type="submission" date="2017-09" db="EMBL/GenBank/DDBJ databases">
        <title>Extensive intraspecific genome diversity in a model arbuscular mycorrhizal fungus.</title>
        <authorList>
            <person name="Chen E.C."/>
            <person name="Morin E."/>
            <person name="Beaudet D."/>
            <person name="Noel J."/>
            <person name="Ndikumana S."/>
            <person name="Charron P."/>
            <person name="St-Onge C."/>
            <person name="Giorgi J."/>
            <person name="Grigoriev I.V."/>
            <person name="Roux C."/>
            <person name="Martin F.M."/>
            <person name="Corradi N."/>
        </authorList>
    </citation>
    <scope>NUCLEOTIDE SEQUENCE [LARGE SCALE GENOMIC DNA]</scope>
    <source>
        <strain evidence="1 2">A5</strain>
    </source>
</reference>
<reference evidence="1 2" key="1">
    <citation type="submission" date="2016-04" db="EMBL/GenBank/DDBJ databases">
        <title>Genome analyses suggest a sexual origin of heterokaryosis in a supposedly ancient asexual fungus.</title>
        <authorList>
            <person name="Ropars J."/>
            <person name="Sedzielewska K."/>
            <person name="Noel J."/>
            <person name="Charron P."/>
            <person name="Farinelli L."/>
            <person name="Marton T."/>
            <person name="Kruger M."/>
            <person name="Pelin A."/>
            <person name="Brachmann A."/>
            <person name="Corradi N."/>
        </authorList>
    </citation>
    <scope>NUCLEOTIDE SEQUENCE [LARGE SCALE GENOMIC DNA]</scope>
    <source>
        <strain evidence="1 2">A5</strain>
    </source>
</reference>
<accession>A0A2N0NI99</accession>
<sequence length="118" mass="13952">MKKLTNINDFLSSDVLSSQLQTTTKLRRKRKCKRKKKIYKERSECSECNKIRIPSVENNKICYTCNKAKKRIIPSGNKVIDDFIRYTQTNYSYIKNGKMMFVPYEKFENIEFIGEGGF</sequence>
<evidence type="ECO:0000313" key="1">
    <source>
        <dbReference type="EMBL" id="PKB94288.1"/>
    </source>
</evidence>
<gene>
    <name evidence="1" type="ORF">RhiirA5_439137</name>
</gene>
<dbReference type="EMBL" id="LLXJ01006329">
    <property type="protein sequence ID" value="PKB94288.1"/>
    <property type="molecule type" value="Genomic_DNA"/>
</dbReference>
<feature type="non-terminal residue" evidence="1">
    <location>
        <position position="118"/>
    </location>
</feature>